<feature type="region of interest" description="Disordered" evidence="1">
    <location>
        <begin position="94"/>
        <end position="140"/>
    </location>
</feature>
<evidence type="ECO:0000313" key="3">
    <source>
        <dbReference type="Proteomes" id="UP001219525"/>
    </source>
</evidence>
<accession>A0AAD6VER7</accession>
<feature type="compositionally biased region" description="Basic and acidic residues" evidence="1">
    <location>
        <begin position="113"/>
        <end position="140"/>
    </location>
</feature>
<keyword evidence="3" id="KW-1185">Reference proteome</keyword>
<dbReference type="AlphaFoldDB" id="A0AAD6VER7"/>
<dbReference type="Proteomes" id="UP001219525">
    <property type="component" value="Unassembled WGS sequence"/>
</dbReference>
<dbReference type="EMBL" id="JARJCW010000031">
    <property type="protein sequence ID" value="KAJ7209231.1"/>
    <property type="molecule type" value="Genomic_DNA"/>
</dbReference>
<organism evidence="2 3">
    <name type="scientific">Mycena pura</name>
    <dbReference type="NCBI Taxonomy" id="153505"/>
    <lineage>
        <taxon>Eukaryota</taxon>
        <taxon>Fungi</taxon>
        <taxon>Dikarya</taxon>
        <taxon>Basidiomycota</taxon>
        <taxon>Agaricomycotina</taxon>
        <taxon>Agaricomycetes</taxon>
        <taxon>Agaricomycetidae</taxon>
        <taxon>Agaricales</taxon>
        <taxon>Marasmiineae</taxon>
        <taxon>Mycenaceae</taxon>
        <taxon>Mycena</taxon>
    </lineage>
</organism>
<sequence length="248" mass="26566">MPPCSELKPRPGRAGTEVTNYILAPNANSSASLMFSLPLVVLSAATTAPTQGQHSVPQHAGSSTTVDTVWRGGRGTRVVRNGPSEHAAAAAAAVERANDARRDDADEAEDEVDWRRIKSDQGRKGRSMKFEAAGDERQTKIQKKIETDKEMASDAVPALRTKRMDARYSCAEDCRPPWPAWTFPPPKLGWGGRGCIENSGVLGAGGTIWDCIGKKETVVEDNLNGGEGEALECNDSEREDSEATGMAA</sequence>
<comment type="caution">
    <text evidence="2">The sequence shown here is derived from an EMBL/GenBank/DDBJ whole genome shotgun (WGS) entry which is preliminary data.</text>
</comment>
<feature type="compositionally biased region" description="Acidic residues" evidence="1">
    <location>
        <begin position="229"/>
        <end position="242"/>
    </location>
</feature>
<gene>
    <name evidence="2" type="ORF">GGX14DRAFT_395346</name>
</gene>
<evidence type="ECO:0000313" key="2">
    <source>
        <dbReference type="EMBL" id="KAJ7209231.1"/>
    </source>
</evidence>
<name>A0AAD6VER7_9AGAR</name>
<feature type="region of interest" description="Disordered" evidence="1">
    <location>
        <begin position="222"/>
        <end position="248"/>
    </location>
</feature>
<proteinExistence type="predicted"/>
<reference evidence="2" key="1">
    <citation type="submission" date="2023-03" db="EMBL/GenBank/DDBJ databases">
        <title>Massive genome expansion in bonnet fungi (Mycena s.s.) driven by repeated elements and novel gene families across ecological guilds.</title>
        <authorList>
            <consortium name="Lawrence Berkeley National Laboratory"/>
            <person name="Harder C.B."/>
            <person name="Miyauchi S."/>
            <person name="Viragh M."/>
            <person name="Kuo A."/>
            <person name="Thoen E."/>
            <person name="Andreopoulos B."/>
            <person name="Lu D."/>
            <person name="Skrede I."/>
            <person name="Drula E."/>
            <person name="Henrissat B."/>
            <person name="Morin E."/>
            <person name="Kohler A."/>
            <person name="Barry K."/>
            <person name="LaButti K."/>
            <person name="Morin E."/>
            <person name="Salamov A."/>
            <person name="Lipzen A."/>
            <person name="Mereny Z."/>
            <person name="Hegedus B."/>
            <person name="Baldrian P."/>
            <person name="Stursova M."/>
            <person name="Weitz H."/>
            <person name="Taylor A."/>
            <person name="Grigoriev I.V."/>
            <person name="Nagy L.G."/>
            <person name="Martin F."/>
            <person name="Kauserud H."/>
        </authorList>
    </citation>
    <scope>NUCLEOTIDE SEQUENCE</scope>
    <source>
        <strain evidence="2">9144</strain>
    </source>
</reference>
<evidence type="ECO:0000256" key="1">
    <source>
        <dbReference type="SAM" id="MobiDB-lite"/>
    </source>
</evidence>
<protein>
    <submittedName>
        <fullName evidence="2">Uncharacterized protein</fullName>
    </submittedName>
</protein>